<dbReference type="SUPFAM" id="SSF56645">
    <property type="entry name" value="Acyl-CoA dehydrogenase NM domain-like"/>
    <property type="match status" value="1"/>
</dbReference>
<feature type="domain" description="Acyl-CoA oxidase/dehydrogenase middle" evidence="8">
    <location>
        <begin position="130"/>
        <end position="222"/>
    </location>
</feature>
<dbReference type="RefSeq" id="WP_378307755.1">
    <property type="nucleotide sequence ID" value="NZ_JBHUKS010000016.1"/>
</dbReference>
<dbReference type="InterPro" id="IPR009100">
    <property type="entry name" value="AcylCoA_DH/oxidase_NM_dom_sf"/>
</dbReference>
<dbReference type="Gene3D" id="1.10.540.10">
    <property type="entry name" value="Acyl-CoA dehydrogenase/oxidase, N-terminal domain"/>
    <property type="match status" value="1"/>
</dbReference>
<evidence type="ECO:0000256" key="5">
    <source>
        <dbReference type="ARBA" id="ARBA00023002"/>
    </source>
</evidence>
<keyword evidence="4 6" id="KW-0274">FAD</keyword>
<sequence length="392" mass="42996">MDLRYTPEDEQFRADVREWLADHLAGEFAALKGLGGSGREHEAPEERQAWNQHLAAHGWTCLGWPVEHGGRGLSLLQQVIFHEEYARSNAPARVNHLGEELLGPTLIAHGTDEQRRRFLPGIVGVTELWCQGYSEPGAGSDLAGVRTRARLEGGEWVIDGQKIWTSLAQHAQWCFAVVRTEAGSRRHAGLSYLLVPMDQAGVEVRPIRQLTGTSEFNEVFFDGARTAESLVVGAPGDGWRVAMATLGFERGVSTIGQQVGFARELSGIVATAKENGRYDDPVVRDRLARASVGLEVLRVHALRTLSAYEAGSQGPEASVSKLLWARWHRELGELAMDVRGGSALTASGSYDLDAQQTLFLFSRADTIYGGSDEIQRNIIAERVLGLPKEPRL</sequence>
<evidence type="ECO:0000259" key="7">
    <source>
        <dbReference type="Pfam" id="PF00441"/>
    </source>
</evidence>
<dbReference type="InterPro" id="IPR036250">
    <property type="entry name" value="AcylCo_DH-like_C"/>
</dbReference>
<dbReference type="InterPro" id="IPR046373">
    <property type="entry name" value="Acyl-CoA_Oxase/DH_mid-dom_sf"/>
</dbReference>
<dbReference type="Gene3D" id="1.20.140.10">
    <property type="entry name" value="Butyryl-CoA Dehydrogenase, subunit A, domain 3"/>
    <property type="match status" value="1"/>
</dbReference>
<feature type="domain" description="Acyl-CoA dehydrogenase/oxidase C-terminal" evidence="7">
    <location>
        <begin position="236"/>
        <end position="384"/>
    </location>
</feature>
<dbReference type="Pfam" id="PF00441">
    <property type="entry name" value="Acyl-CoA_dh_1"/>
    <property type="match status" value="1"/>
</dbReference>
<dbReference type="InterPro" id="IPR052161">
    <property type="entry name" value="Mycobact_Acyl-CoA_DH"/>
</dbReference>
<dbReference type="InterPro" id="IPR013786">
    <property type="entry name" value="AcylCoA_DH/ox_N"/>
</dbReference>
<evidence type="ECO:0000256" key="2">
    <source>
        <dbReference type="ARBA" id="ARBA00009347"/>
    </source>
</evidence>
<protein>
    <submittedName>
        <fullName evidence="10">Acyl-CoA dehydrogenase family protein</fullName>
    </submittedName>
</protein>
<organism evidence="10 11">
    <name type="scientific">Amycolatopsis silviterrae</name>
    <dbReference type="NCBI Taxonomy" id="1656914"/>
    <lineage>
        <taxon>Bacteria</taxon>
        <taxon>Bacillati</taxon>
        <taxon>Actinomycetota</taxon>
        <taxon>Actinomycetes</taxon>
        <taxon>Pseudonocardiales</taxon>
        <taxon>Pseudonocardiaceae</taxon>
        <taxon>Amycolatopsis</taxon>
    </lineage>
</organism>
<dbReference type="PANTHER" id="PTHR43292:SF3">
    <property type="entry name" value="ACYL-COA DEHYDROGENASE FADE29"/>
    <property type="match status" value="1"/>
</dbReference>
<evidence type="ECO:0000313" key="10">
    <source>
        <dbReference type="EMBL" id="MFD2470469.1"/>
    </source>
</evidence>
<comment type="similarity">
    <text evidence="2 6">Belongs to the acyl-CoA dehydrogenase family.</text>
</comment>
<gene>
    <name evidence="10" type="ORF">ACFSVL_23975</name>
</gene>
<keyword evidence="5 6" id="KW-0560">Oxidoreductase</keyword>
<evidence type="ECO:0000313" key="11">
    <source>
        <dbReference type="Proteomes" id="UP001597483"/>
    </source>
</evidence>
<dbReference type="SUPFAM" id="SSF47203">
    <property type="entry name" value="Acyl-CoA dehydrogenase C-terminal domain-like"/>
    <property type="match status" value="1"/>
</dbReference>
<name>A0ABW5HC34_9PSEU</name>
<keyword evidence="3 6" id="KW-0285">Flavoprotein</keyword>
<evidence type="ECO:0000256" key="1">
    <source>
        <dbReference type="ARBA" id="ARBA00001974"/>
    </source>
</evidence>
<proteinExistence type="inferred from homology"/>
<dbReference type="Proteomes" id="UP001597483">
    <property type="component" value="Unassembled WGS sequence"/>
</dbReference>
<dbReference type="PANTHER" id="PTHR43292">
    <property type="entry name" value="ACYL-COA DEHYDROGENASE"/>
    <property type="match status" value="1"/>
</dbReference>
<dbReference type="InterPro" id="IPR037069">
    <property type="entry name" value="AcylCoA_DH/ox_N_sf"/>
</dbReference>
<evidence type="ECO:0000256" key="4">
    <source>
        <dbReference type="ARBA" id="ARBA00022827"/>
    </source>
</evidence>
<dbReference type="Pfam" id="PF02770">
    <property type="entry name" value="Acyl-CoA_dh_M"/>
    <property type="match status" value="1"/>
</dbReference>
<dbReference type="EMBL" id="JBHUKS010000016">
    <property type="protein sequence ID" value="MFD2470469.1"/>
    <property type="molecule type" value="Genomic_DNA"/>
</dbReference>
<comment type="caution">
    <text evidence="10">The sequence shown here is derived from an EMBL/GenBank/DDBJ whole genome shotgun (WGS) entry which is preliminary data.</text>
</comment>
<dbReference type="InterPro" id="IPR006091">
    <property type="entry name" value="Acyl-CoA_Oxase/DH_mid-dom"/>
</dbReference>
<evidence type="ECO:0000259" key="9">
    <source>
        <dbReference type="Pfam" id="PF02771"/>
    </source>
</evidence>
<keyword evidence="11" id="KW-1185">Reference proteome</keyword>
<evidence type="ECO:0000256" key="3">
    <source>
        <dbReference type="ARBA" id="ARBA00022630"/>
    </source>
</evidence>
<accession>A0ABW5HC34</accession>
<comment type="cofactor">
    <cofactor evidence="1 6">
        <name>FAD</name>
        <dbReference type="ChEBI" id="CHEBI:57692"/>
    </cofactor>
</comment>
<feature type="domain" description="Acyl-CoA dehydrogenase/oxidase N-terminal" evidence="9">
    <location>
        <begin position="6"/>
        <end position="123"/>
    </location>
</feature>
<reference evidence="11" key="1">
    <citation type="journal article" date="2019" name="Int. J. Syst. Evol. Microbiol.">
        <title>The Global Catalogue of Microorganisms (GCM) 10K type strain sequencing project: providing services to taxonomists for standard genome sequencing and annotation.</title>
        <authorList>
            <consortium name="The Broad Institute Genomics Platform"/>
            <consortium name="The Broad Institute Genome Sequencing Center for Infectious Disease"/>
            <person name="Wu L."/>
            <person name="Ma J."/>
        </authorList>
    </citation>
    <scope>NUCLEOTIDE SEQUENCE [LARGE SCALE GENOMIC DNA]</scope>
    <source>
        <strain evidence="11">CGMCC 4.7641</strain>
    </source>
</reference>
<dbReference type="Pfam" id="PF02771">
    <property type="entry name" value="Acyl-CoA_dh_N"/>
    <property type="match status" value="1"/>
</dbReference>
<evidence type="ECO:0000256" key="6">
    <source>
        <dbReference type="RuleBase" id="RU362125"/>
    </source>
</evidence>
<dbReference type="InterPro" id="IPR009075">
    <property type="entry name" value="AcylCo_DH/oxidase_C"/>
</dbReference>
<evidence type="ECO:0000259" key="8">
    <source>
        <dbReference type="Pfam" id="PF02770"/>
    </source>
</evidence>
<dbReference type="Gene3D" id="2.40.110.10">
    <property type="entry name" value="Butyryl-CoA Dehydrogenase, subunit A, domain 2"/>
    <property type="match status" value="1"/>
</dbReference>